<keyword evidence="10" id="KW-0325">Glycoprotein</keyword>
<dbReference type="InterPro" id="IPR021109">
    <property type="entry name" value="Peptidase_aspartic_dom_sf"/>
</dbReference>
<evidence type="ECO:0000256" key="9">
    <source>
        <dbReference type="ARBA" id="ARBA00023157"/>
    </source>
</evidence>
<dbReference type="Pfam" id="PF00026">
    <property type="entry name" value="Asp"/>
    <property type="match status" value="1"/>
</dbReference>
<dbReference type="PROSITE" id="PS51767">
    <property type="entry name" value="PEPTIDASE_A1"/>
    <property type="match status" value="1"/>
</dbReference>
<comment type="similarity">
    <text evidence="2">Belongs to the peptidase A1 family.</text>
</comment>
<dbReference type="EMBL" id="WIXE01013704">
    <property type="protein sequence ID" value="KAK5974874.1"/>
    <property type="molecule type" value="Genomic_DNA"/>
</dbReference>
<dbReference type="Gene3D" id="2.40.70.10">
    <property type="entry name" value="Acid Proteases"/>
    <property type="match status" value="1"/>
</dbReference>
<comment type="caution">
    <text evidence="12">The sequence shown here is derived from an EMBL/GenBank/DDBJ whole genome shotgun (WGS) entry which is preliminary data.</text>
</comment>
<feature type="domain" description="Peptidase A1" evidence="11">
    <location>
        <begin position="1"/>
        <end position="126"/>
    </location>
</feature>
<organism evidence="12 13">
    <name type="scientific">Trichostrongylus colubriformis</name>
    <name type="common">Black scour worm</name>
    <dbReference type="NCBI Taxonomy" id="6319"/>
    <lineage>
        <taxon>Eukaryota</taxon>
        <taxon>Metazoa</taxon>
        <taxon>Ecdysozoa</taxon>
        <taxon>Nematoda</taxon>
        <taxon>Chromadorea</taxon>
        <taxon>Rhabditida</taxon>
        <taxon>Rhabditina</taxon>
        <taxon>Rhabditomorpha</taxon>
        <taxon>Strongyloidea</taxon>
        <taxon>Trichostrongylidae</taxon>
        <taxon>Trichostrongylus</taxon>
    </lineage>
</organism>
<sequence length="131" mass="14432">MTEVRSDRFTMIQNWQVISDTGTSLIGAPSAVVEDIAKNTGAMYDEQYDAYFIDCNAQPSLDLVIGQNSYHIEGKNLVVPAGDGRCMLSLFGMSSHGFGPAWILGDPFIRQFCQIHDVVKKQIGFAPSLQK</sequence>
<evidence type="ECO:0000256" key="7">
    <source>
        <dbReference type="ARBA" id="ARBA00022801"/>
    </source>
</evidence>
<evidence type="ECO:0000256" key="2">
    <source>
        <dbReference type="ARBA" id="ARBA00007447"/>
    </source>
</evidence>
<keyword evidence="9" id="KW-1015">Disulfide bond</keyword>
<evidence type="ECO:0000313" key="12">
    <source>
        <dbReference type="EMBL" id="KAK5974874.1"/>
    </source>
</evidence>
<evidence type="ECO:0000256" key="8">
    <source>
        <dbReference type="ARBA" id="ARBA00023145"/>
    </source>
</evidence>
<keyword evidence="6" id="KW-0064">Aspartyl protease</keyword>
<keyword evidence="3" id="KW-0964">Secreted</keyword>
<dbReference type="InterPro" id="IPR033121">
    <property type="entry name" value="PEPTIDASE_A1"/>
</dbReference>
<dbReference type="Proteomes" id="UP001331761">
    <property type="component" value="Unassembled WGS sequence"/>
</dbReference>
<dbReference type="InterPro" id="IPR001461">
    <property type="entry name" value="Aspartic_peptidase_A1"/>
</dbReference>
<protein>
    <submittedName>
        <fullName evidence="12">Phage head-tail adaptor</fullName>
    </submittedName>
</protein>
<keyword evidence="13" id="KW-1185">Reference proteome</keyword>
<accession>A0AAN8FER1</accession>
<dbReference type="PRINTS" id="PR00792">
    <property type="entry name" value="PEPSIN"/>
</dbReference>
<evidence type="ECO:0000256" key="10">
    <source>
        <dbReference type="ARBA" id="ARBA00023180"/>
    </source>
</evidence>
<evidence type="ECO:0000256" key="1">
    <source>
        <dbReference type="ARBA" id="ARBA00004613"/>
    </source>
</evidence>
<evidence type="ECO:0000313" key="13">
    <source>
        <dbReference type="Proteomes" id="UP001331761"/>
    </source>
</evidence>
<dbReference type="FunFam" id="2.40.70.10:FF:000058">
    <property type="entry name" value="ASpartyl Protease"/>
    <property type="match status" value="1"/>
</dbReference>
<comment type="subcellular location">
    <subcellularLocation>
        <location evidence="1">Secreted</location>
    </subcellularLocation>
</comment>
<evidence type="ECO:0000256" key="6">
    <source>
        <dbReference type="ARBA" id="ARBA00022750"/>
    </source>
</evidence>
<evidence type="ECO:0000256" key="4">
    <source>
        <dbReference type="ARBA" id="ARBA00022670"/>
    </source>
</evidence>
<proteinExistence type="inferred from homology"/>
<keyword evidence="7" id="KW-0378">Hydrolase</keyword>
<dbReference type="GO" id="GO:0005764">
    <property type="term" value="C:lysosome"/>
    <property type="evidence" value="ECO:0007669"/>
    <property type="project" value="TreeGrafter"/>
</dbReference>
<keyword evidence="5" id="KW-0732">Signal</keyword>
<gene>
    <name evidence="12" type="ORF">GCK32_021855</name>
</gene>
<evidence type="ECO:0000259" key="11">
    <source>
        <dbReference type="PROSITE" id="PS51767"/>
    </source>
</evidence>
<dbReference type="AlphaFoldDB" id="A0AAN8FER1"/>
<dbReference type="PANTHER" id="PTHR47966:SF44">
    <property type="entry name" value="PEPTIDASE A1 DOMAIN-CONTAINING PROTEIN"/>
    <property type="match status" value="1"/>
</dbReference>
<reference evidence="12 13" key="1">
    <citation type="submission" date="2019-10" db="EMBL/GenBank/DDBJ databases">
        <title>Assembly and Annotation for the nematode Trichostrongylus colubriformis.</title>
        <authorList>
            <person name="Martin J."/>
        </authorList>
    </citation>
    <scope>NUCLEOTIDE SEQUENCE [LARGE SCALE GENOMIC DNA]</scope>
    <source>
        <strain evidence="12">G859</strain>
        <tissue evidence="12">Whole worm</tissue>
    </source>
</reference>
<dbReference type="PANTHER" id="PTHR47966">
    <property type="entry name" value="BETA-SITE APP-CLEAVING ENZYME, ISOFORM A-RELATED"/>
    <property type="match status" value="1"/>
</dbReference>
<dbReference type="SUPFAM" id="SSF50630">
    <property type="entry name" value="Acid proteases"/>
    <property type="match status" value="1"/>
</dbReference>
<keyword evidence="8" id="KW-0865">Zymogen</keyword>
<dbReference type="GO" id="GO:0006508">
    <property type="term" value="P:proteolysis"/>
    <property type="evidence" value="ECO:0007669"/>
    <property type="project" value="UniProtKB-KW"/>
</dbReference>
<dbReference type="GO" id="GO:0004190">
    <property type="term" value="F:aspartic-type endopeptidase activity"/>
    <property type="evidence" value="ECO:0007669"/>
    <property type="project" value="UniProtKB-KW"/>
</dbReference>
<name>A0AAN8FER1_TRICO</name>
<dbReference type="GO" id="GO:0005576">
    <property type="term" value="C:extracellular region"/>
    <property type="evidence" value="ECO:0007669"/>
    <property type="project" value="UniProtKB-SubCell"/>
</dbReference>
<keyword evidence="4" id="KW-0645">Protease</keyword>
<evidence type="ECO:0000256" key="3">
    <source>
        <dbReference type="ARBA" id="ARBA00022525"/>
    </source>
</evidence>
<evidence type="ECO:0000256" key="5">
    <source>
        <dbReference type="ARBA" id="ARBA00022729"/>
    </source>
</evidence>